<dbReference type="GO" id="GO:0005886">
    <property type="term" value="C:plasma membrane"/>
    <property type="evidence" value="ECO:0007669"/>
    <property type="project" value="TreeGrafter"/>
</dbReference>
<keyword evidence="5 8" id="KW-1133">Transmembrane helix</keyword>
<dbReference type="AlphaFoldDB" id="A0A9W7G0D1"/>
<evidence type="ECO:0000256" key="7">
    <source>
        <dbReference type="RuleBase" id="RU003938"/>
    </source>
</evidence>
<dbReference type="PANTHER" id="PTHR43535">
    <property type="entry name" value="PHOSPHATIDATE CYTIDYLYLTRANSFERASE"/>
    <property type="match status" value="1"/>
</dbReference>
<feature type="transmembrane region" description="Helical" evidence="8">
    <location>
        <begin position="76"/>
        <end position="99"/>
    </location>
</feature>
<gene>
    <name evidence="9" type="ORF">TrCOL_g8700</name>
</gene>
<dbReference type="Proteomes" id="UP001165065">
    <property type="component" value="Unassembled WGS sequence"/>
</dbReference>
<evidence type="ECO:0000256" key="2">
    <source>
        <dbReference type="ARBA" id="ARBA00010185"/>
    </source>
</evidence>
<comment type="caution">
    <text evidence="9">The sequence shown here is derived from an EMBL/GenBank/DDBJ whole genome shotgun (WGS) entry which is preliminary data.</text>
</comment>
<evidence type="ECO:0000256" key="1">
    <source>
        <dbReference type="ARBA" id="ARBA00004141"/>
    </source>
</evidence>
<evidence type="ECO:0000256" key="4">
    <source>
        <dbReference type="ARBA" id="ARBA00022692"/>
    </source>
</evidence>
<keyword evidence="7" id="KW-0548">Nucleotidyltransferase</keyword>
<dbReference type="InterPro" id="IPR000374">
    <property type="entry name" value="PC_trans"/>
</dbReference>
<comment type="similarity">
    <text evidence="2 7">Belongs to the CDS family.</text>
</comment>
<comment type="pathway">
    <text evidence="7">Phospholipid metabolism; CDP-diacylglycerol biosynthesis; CDP-diacylglycerol from sn-glycerol 3-phosphate: step 3/3.</text>
</comment>
<dbReference type="PANTHER" id="PTHR43535:SF1">
    <property type="entry name" value="PHOSPHATIDATE CYTIDYLYLTRANSFERASE"/>
    <property type="match status" value="1"/>
</dbReference>
<organism evidence="9 10">
    <name type="scientific">Triparma columacea</name>
    <dbReference type="NCBI Taxonomy" id="722753"/>
    <lineage>
        <taxon>Eukaryota</taxon>
        <taxon>Sar</taxon>
        <taxon>Stramenopiles</taxon>
        <taxon>Ochrophyta</taxon>
        <taxon>Bolidophyceae</taxon>
        <taxon>Parmales</taxon>
        <taxon>Triparmaceae</taxon>
        <taxon>Triparma</taxon>
    </lineage>
</organism>
<dbReference type="OrthoDB" id="10260889at2759"/>
<reference evidence="10" key="1">
    <citation type="journal article" date="2023" name="Commun. Biol.">
        <title>Genome analysis of Parmales, the sister group of diatoms, reveals the evolutionary specialization of diatoms from phago-mixotrophs to photoautotrophs.</title>
        <authorList>
            <person name="Ban H."/>
            <person name="Sato S."/>
            <person name="Yoshikawa S."/>
            <person name="Yamada K."/>
            <person name="Nakamura Y."/>
            <person name="Ichinomiya M."/>
            <person name="Sato N."/>
            <person name="Blanc-Mathieu R."/>
            <person name="Endo H."/>
            <person name="Kuwata A."/>
            <person name="Ogata H."/>
        </authorList>
    </citation>
    <scope>NUCLEOTIDE SEQUENCE [LARGE SCALE GENOMIC DNA]</scope>
</reference>
<proteinExistence type="inferred from homology"/>
<comment type="catalytic activity">
    <reaction evidence="7">
        <text>a 1,2-diacyl-sn-glycero-3-phosphate + CTP + H(+) = a CDP-1,2-diacyl-sn-glycerol + diphosphate</text>
        <dbReference type="Rhea" id="RHEA:16229"/>
        <dbReference type="ChEBI" id="CHEBI:15378"/>
        <dbReference type="ChEBI" id="CHEBI:33019"/>
        <dbReference type="ChEBI" id="CHEBI:37563"/>
        <dbReference type="ChEBI" id="CHEBI:58332"/>
        <dbReference type="ChEBI" id="CHEBI:58608"/>
        <dbReference type="EC" id="2.7.7.41"/>
    </reaction>
</comment>
<keyword evidence="10" id="KW-1185">Reference proteome</keyword>
<dbReference type="PROSITE" id="PS01315">
    <property type="entry name" value="CDS"/>
    <property type="match status" value="1"/>
</dbReference>
<evidence type="ECO:0000256" key="6">
    <source>
        <dbReference type="ARBA" id="ARBA00023136"/>
    </source>
</evidence>
<evidence type="ECO:0000313" key="10">
    <source>
        <dbReference type="Proteomes" id="UP001165065"/>
    </source>
</evidence>
<dbReference type="EMBL" id="BRYA01000620">
    <property type="protein sequence ID" value="GMI25943.1"/>
    <property type="molecule type" value="Genomic_DNA"/>
</dbReference>
<dbReference type="Pfam" id="PF01148">
    <property type="entry name" value="CTP_transf_1"/>
    <property type="match status" value="1"/>
</dbReference>
<evidence type="ECO:0000256" key="3">
    <source>
        <dbReference type="ARBA" id="ARBA00022679"/>
    </source>
</evidence>
<keyword evidence="6 8" id="KW-0472">Membrane</keyword>
<dbReference type="EC" id="2.7.7.41" evidence="7"/>
<keyword evidence="3 7" id="KW-0808">Transferase</keyword>
<keyword evidence="4 7" id="KW-0812">Transmembrane</keyword>
<dbReference type="GO" id="GO:0004605">
    <property type="term" value="F:phosphatidate cytidylyltransferase activity"/>
    <property type="evidence" value="ECO:0007669"/>
    <property type="project" value="UniProtKB-EC"/>
</dbReference>
<protein>
    <recommendedName>
        <fullName evidence="7">Phosphatidate cytidylyltransferase</fullName>
        <ecNumber evidence="7">2.7.7.41</ecNumber>
    </recommendedName>
</protein>
<sequence>MSIPLLETWVGIKAVIYAIAVTAMNDTGAYLAGCTVGKTKLLPTLSPSKTVEGYGGGAVGSLTLGYFLRTLLPSTLPLHVLITLPLTMSLLGPFSGFLASLVKRTGGKKDYGKFIPGHGGVVDRLDVAFVNTAIVAMMVGKYL</sequence>
<name>A0A9W7G0D1_9STRA</name>
<evidence type="ECO:0000256" key="8">
    <source>
        <dbReference type="SAM" id="Phobius"/>
    </source>
</evidence>
<evidence type="ECO:0000313" key="9">
    <source>
        <dbReference type="EMBL" id="GMI25943.1"/>
    </source>
</evidence>
<evidence type="ECO:0000256" key="5">
    <source>
        <dbReference type="ARBA" id="ARBA00022989"/>
    </source>
</evidence>
<comment type="subcellular location">
    <subcellularLocation>
        <location evidence="1">Membrane</location>
        <topology evidence="1">Multi-pass membrane protein</topology>
    </subcellularLocation>
</comment>
<accession>A0A9W7G0D1</accession>